<dbReference type="RefSeq" id="XP_022656941.1">
    <property type="nucleotide sequence ID" value="XM_022801206.1"/>
</dbReference>
<dbReference type="InterPro" id="IPR022968">
    <property type="entry name" value="Tsr3-like"/>
</dbReference>
<feature type="compositionally biased region" description="Basic residues" evidence="7">
    <location>
        <begin position="35"/>
        <end position="45"/>
    </location>
</feature>
<keyword evidence="1" id="KW-0963">Cytoplasm</keyword>
<dbReference type="NCBIfam" id="NF002621">
    <property type="entry name" value="PRK02287.1"/>
    <property type="match status" value="1"/>
</dbReference>
<dbReference type="EnsemblMetazoa" id="XM_022801206">
    <property type="protein sequence ID" value="XP_022656941"/>
    <property type="gene ID" value="LOC111248607"/>
</dbReference>
<feature type="binding site" evidence="6">
    <location>
        <position position="107"/>
    </location>
    <ligand>
        <name>S-adenosyl-L-methionine</name>
        <dbReference type="ChEBI" id="CHEBI:59789"/>
    </ligand>
</feature>
<dbReference type="GO" id="GO:0106388">
    <property type="term" value="F:rRNA small subunit aminocarboxypropyltransferase activity"/>
    <property type="evidence" value="ECO:0007669"/>
    <property type="project" value="UniProtKB-EC"/>
</dbReference>
<dbReference type="OMA" id="ETDTRKM"/>
<dbReference type="KEGG" id="vde:111248607"/>
<keyword evidence="4 6" id="KW-0808">Transferase</keyword>
<evidence type="ECO:0000256" key="6">
    <source>
        <dbReference type="HAMAP-Rule" id="MF_03146"/>
    </source>
</evidence>
<feature type="binding site" evidence="6">
    <location>
        <position position="178"/>
    </location>
    <ligand>
        <name>S-adenosyl-L-methionine</name>
        <dbReference type="ChEBI" id="CHEBI:59789"/>
    </ligand>
</feature>
<feature type="domain" description="16S/18S rRNA aminocarboxypropyltransferase Tsr3 C-terminal" evidence="8">
    <location>
        <begin position="129"/>
        <end position="255"/>
    </location>
</feature>
<dbReference type="Pfam" id="PF04034">
    <property type="entry name" value="Ribo_biogen_C"/>
    <property type="match status" value="1"/>
</dbReference>
<evidence type="ECO:0000259" key="8">
    <source>
        <dbReference type="Pfam" id="PF04034"/>
    </source>
</evidence>
<comment type="similarity">
    <text evidence="6">Belongs to the TDD superfamily. TSR3 family.</text>
</comment>
<feature type="binding site" evidence="6">
    <location>
        <position position="155"/>
    </location>
    <ligand>
        <name>S-adenosyl-L-methionine</name>
        <dbReference type="ChEBI" id="CHEBI:59789"/>
    </ligand>
</feature>
<dbReference type="GO" id="GO:1904047">
    <property type="term" value="F:S-adenosyl-L-methionine binding"/>
    <property type="evidence" value="ECO:0007669"/>
    <property type="project" value="UniProtKB-UniRule"/>
</dbReference>
<dbReference type="GeneID" id="111248607"/>
<feature type="region of interest" description="Disordered" evidence="7">
    <location>
        <begin position="259"/>
        <end position="328"/>
    </location>
</feature>
<evidence type="ECO:0000259" key="9">
    <source>
        <dbReference type="Pfam" id="PF04068"/>
    </source>
</evidence>
<evidence type="ECO:0000256" key="5">
    <source>
        <dbReference type="ARBA" id="ARBA00022691"/>
    </source>
</evidence>
<keyword evidence="3 6" id="KW-0698">rRNA processing</keyword>
<keyword evidence="5 6" id="KW-0949">S-adenosyl-L-methionine</keyword>
<name>A0A7M7JW89_VARDE</name>
<dbReference type="InterPro" id="IPR007209">
    <property type="entry name" value="RNaseL-inhib-like_metal-bd_dom"/>
</dbReference>
<comment type="function">
    <text evidence="6">Aminocarboxypropyltransferase that catalyzes the aminocarboxypropyl transfer on pseudouridine in 18S rRNA. It constitutes the last step in biosynthesis of the hypermodified N1-methyl-N3-(3-amino-3-carboxypropyl) pseudouridine (m1acp3-Psi).</text>
</comment>
<dbReference type="HAMAP" id="MF_01116">
    <property type="entry name" value="TSR3"/>
    <property type="match status" value="1"/>
</dbReference>
<evidence type="ECO:0000256" key="7">
    <source>
        <dbReference type="SAM" id="MobiDB-lite"/>
    </source>
</evidence>
<protein>
    <recommendedName>
        <fullName evidence="6">18S rRNA aminocarboxypropyltransferase</fullName>
        <ecNumber evidence="6">2.5.1.157</ecNumber>
    </recommendedName>
</protein>
<dbReference type="EC" id="2.5.1.157" evidence="6"/>
<feature type="region of interest" description="Disordered" evidence="7">
    <location>
        <begin position="16"/>
        <end position="45"/>
    </location>
</feature>
<reference evidence="10" key="1">
    <citation type="submission" date="2021-01" db="UniProtKB">
        <authorList>
            <consortium name="EnsemblMetazoa"/>
        </authorList>
    </citation>
    <scope>IDENTIFICATION</scope>
</reference>
<dbReference type="InParanoid" id="A0A7M7JW89"/>
<keyword evidence="2 6" id="KW-0690">Ribosome biogenesis</keyword>
<proteinExistence type="inferred from homology"/>
<dbReference type="PANTHER" id="PTHR20426">
    <property type="entry name" value="RIBOSOME BIOGENESIS PROTEIN TSR3 HOMOLOG"/>
    <property type="match status" value="1"/>
</dbReference>
<dbReference type="PANTHER" id="PTHR20426:SF0">
    <property type="entry name" value="18S RRNA AMINOCARBOXYPROPYLTRANSFERASE"/>
    <property type="match status" value="1"/>
</dbReference>
<feature type="compositionally biased region" description="Basic and acidic residues" evidence="7">
    <location>
        <begin position="290"/>
        <end position="315"/>
    </location>
</feature>
<evidence type="ECO:0000256" key="4">
    <source>
        <dbReference type="ARBA" id="ARBA00022679"/>
    </source>
</evidence>
<dbReference type="GO" id="GO:0000455">
    <property type="term" value="P:enzyme-directed rRNA pseudouridine synthesis"/>
    <property type="evidence" value="ECO:0007669"/>
    <property type="project" value="UniProtKB-UniRule"/>
</dbReference>
<evidence type="ECO:0000313" key="10">
    <source>
        <dbReference type="EnsemblMetazoa" id="XP_022656941"/>
    </source>
</evidence>
<comment type="caution">
    <text evidence="6">Lacks conserved residue(s) required for the propagation of feature annotation.</text>
</comment>
<feature type="domain" description="RNase L inhibitor RLI-like possible metal-binding" evidence="9">
    <location>
        <begin position="92"/>
        <end position="125"/>
    </location>
</feature>
<dbReference type="AlphaFoldDB" id="A0A7M7JW89"/>
<accession>A0A7M7JW89</accession>
<evidence type="ECO:0000313" key="11">
    <source>
        <dbReference type="Proteomes" id="UP000594260"/>
    </source>
</evidence>
<dbReference type="FunCoup" id="A0A7M7JW89">
    <property type="interactions" value="850"/>
</dbReference>
<dbReference type="OrthoDB" id="10262062at2759"/>
<dbReference type="Pfam" id="PF04068">
    <property type="entry name" value="Fer4_RLI"/>
    <property type="match status" value="1"/>
</dbReference>
<dbReference type="Proteomes" id="UP000594260">
    <property type="component" value="Unplaced"/>
</dbReference>
<evidence type="ECO:0000256" key="1">
    <source>
        <dbReference type="ARBA" id="ARBA00022490"/>
    </source>
</evidence>
<dbReference type="InterPro" id="IPR007177">
    <property type="entry name" value="Tsr3_C"/>
</dbReference>
<sequence>MISCCVTDNKSINVVSRMPSGTRRGRGASRGAGGSKKRGKGGRTRIRLDRRTFDEDGETPRVLNSFTEVSSGTSSPSDSEQSDEAVVECPFPVAMWDLGHCDPKRCTGRKLARMRLIKDLRLGQRFNGIILTPSASKCVSPEDSRIIAQYGVAVVDCSWARLNEAPFSKMKGNHPRLLPFLVAANPVNYGKPCELSCVEAIAAVMYLTGFSTIADWYLSKFSWGHSFSELNEDLLTAYAECRTSADLIRAQTDFLAENGDRHDNKMIELPPSASETESADENGEAPVVGCDDKRDLLSNDGDKQKKVEEVKDSKRAKCGGPSNYDHVR</sequence>
<dbReference type="GO" id="GO:0030490">
    <property type="term" value="P:maturation of SSU-rRNA"/>
    <property type="evidence" value="ECO:0007669"/>
    <property type="project" value="TreeGrafter"/>
</dbReference>
<keyword evidence="11" id="KW-1185">Reference proteome</keyword>
<evidence type="ECO:0000256" key="3">
    <source>
        <dbReference type="ARBA" id="ARBA00022552"/>
    </source>
</evidence>
<organism evidence="10 11">
    <name type="scientific">Varroa destructor</name>
    <name type="common">Honeybee mite</name>
    <dbReference type="NCBI Taxonomy" id="109461"/>
    <lineage>
        <taxon>Eukaryota</taxon>
        <taxon>Metazoa</taxon>
        <taxon>Ecdysozoa</taxon>
        <taxon>Arthropoda</taxon>
        <taxon>Chelicerata</taxon>
        <taxon>Arachnida</taxon>
        <taxon>Acari</taxon>
        <taxon>Parasitiformes</taxon>
        <taxon>Mesostigmata</taxon>
        <taxon>Gamasina</taxon>
        <taxon>Dermanyssoidea</taxon>
        <taxon>Varroidae</taxon>
        <taxon>Varroa</taxon>
    </lineage>
</organism>
<comment type="catalytic activity">
    <reaction evidence="6">
        <text>an N(1)-methylpseudouridine in rRNA + S-adenosyl-L-methionine = N(1)-methyl-N(3)-[(3S)-3-amino-3-carboxypropyl]pseudouridine in rRNA + S-methyl-5'-thioadenosine + H(+)</text>
        <dbReference type="Rhea" id="RHEA:63296"/>
        <dbReference type="Rhea" id="RHEA-COMP:11634"/>
        <dbReference type="Rhea" id="RHEA-COMP:16310"/>
        <dbReference type="ChEBI" id="CHEBI:15378"/>
        <dbReference type="ChEBI" id="CHEBI:17509"/>
        <dbReference type="ChEBI" id="CHEBI:59789"/>
        <dbReference type="ChEBI" id="CHEBI:74890"/>
        <dbReference type="ChEBI" id="CHEBI:146234"/>
        <dbReference type="EC" id="2.5.1.157"/>
    </reaction>
</comment>
<evidence type="ECO:0000256" key="2">
    <source>
        <dbReference type="ARBA" id="ARBA00022517"/>
    </source>
</evidence>